<evidence type="ECO:0000313" key="1">
    <source>
        <dbReference type="EMBL" id="ETW87464.1"/>
    </source>
</evidence>
<gene>
    <name evidence="1" type="ORF">HETIRDRAFT_431800</name>
</gene>
<keyword evidence="2" id="KW-1185">Reference proteome</keyword>
<dbReference type="EMBL" id="KI925454">
    <property type="protein sequence ID" value="ETW87464.1"/>
    <property type="molecule type" value="Genomic_DNA"/>
</dbReference>
<feature type="non-terminal residue" evidence="1">
    <location>
        <position position="1"/>
    </location>
</feature>
<dbReference type="GeneID" id="20674566"/>
<name>W4KP31_HETIT</name>
<dbReference type="KEGG" id="hir:HETIRDRAFT_431800"/>
<dbReference type="AlphaFoldDB" id="W4KP31"/>
<dbReference type="InParanoid" id="W4KP31"/>
<reference evidence="1 2" key="1">
    <citation type="journal article" date="2012" name="New Phytol.">
        <title>Insight into trade-off between wood decay and parasitism from the genome of a fungal forest pathogen.</title>
        <authorList>
            <person name="Olson A."/>
            <person name="Aerts A."/>
            <person name="Asiegbu F."/>
            <person name="Belbahri L."/>
            <person name="Bouzid O."/>
            <person name="Broberg A."/>
            <person name="Canback B."/>
            <person name="Coutinho P.M."/>
            <person name="Cullen D."/>
            <person name="Dalman K."/>
            <person name="Deflorio G."/>
            <person name="van Diepen L.T."/>
            <person name="Dunand C."/>
            <person name="Duplessis S."/>
            <person name="Durling M."/>
            <person name="Gonthier P."/>
            <person name="Grimwood J."/>
            <person name="Fossdal C.G."/>
            <person name="Hansson D."/>
            <person name="Henrissat B."/>
            <person name="Hietala A."/>
            <person name="Himmelstrand K."/>
            <person name="Hoffmeister D."/>
            <person name="Hogberg N."/>
            <person name="James T.Y."/>
            <person name="Karlsson M."/>
            <person name="Kohler A."/>
            <person name="Kues U."/>
            <person name="Lee Y.H."/>
            <person name="Lin Y.C."/>
            <person name="Lind M."/>
            <person name="Lindquist E."/>
            <person name="Lombard V."/>
            <person name="Lucas S."/>
            <person name="Lunden K."/>
            <person name="Morin E."/>
            <person name="Murat C."/>
            <person name="Park J."/>
            <person name="Raffaello T."/>
            <person name="Rouze P."/>
            <person name="Salamov A."/>
            <person name="Schmutz J."/>
            <person name="Solheim H."/>
            <person name="Stahlberg J."/>
            <person name="Velez H."/>
            <person name="de Vries R.P."/>
            <person name="Wiebenga A."/>
            <person name="Woodward S."/>
            <person name="Yakovlev I."/>
            <person name="Garbelotto M."/>
            <person name="Martin F."/>
            <person name="Grigoriev I.V."/>
            <person name="Stenlid J."/>
        </authorList>
    </citation>
    <scope>NUCLEOTIDE SEQUENCE [LARGE SCALE GENOMIC DNA]</scope>
    <source>
        <strain evidence="1 2">TC 32-1</strain>
    </source>
</reference>
<evidence type="ECO:0000313" key="2">
    <source>
        <dbReference type="Proteomes" id="UP000030671"/>
    </source>
</evidence>
<organism evidence="1 2">
    <name type="scientific">Heterobasidion irregulare (strain TC 32-1)</name>
    <dbReference type="NCBI Taxonomy" id="747525"/>
    <lineage>
        <taxon>Eukaryota</taxon>
        <taxon>Fungi</taxon>
        <taxon>Dikarya</taxon>
        <taxon>Basidiomycota</taxon>
        <taxon>Agaricomycotina</taxon>
        <taxon>Agaricomycetes</taxon>
        <taxon>Russulales</taxon>
        <taxon>Bondarzewiaceae</taxon>
        <taxon>Heterobasidion</taxon>
        <taxon>Heterobasidion annosum species complex</taxon>
    </lineage>
</organism>
<accession>W4KP31</accession>
<sequence length="80" mass="8746">QLKYPFITALGTSAATAPPCLCPPVTRTYTYTFTSISQLQPRARLRSLSVPSLRPYHSPHLACLFLSVRPARATQPSSSV</sequence>
<dbReference type="Proteomes" id="UP000030671">
    <property type="component" value="Unassembled WGS sequence"/>
</dbReference>
<dbReference type="HOGENOM" id="CLU_2596541_0_0_1"/>
<protein>
    <submittedName>
        <fullName evidence="1">Uncharacterized protein</fullName>
    </submittedName>
</protein>
<dbReference type="RefSeq" id="XP_009541361.1">
    <property type="nucleotide sequence ID" value="XM_009543066.1"/>
</dbReference>
<proteinExistence type="predicted"/>